<protein>
    <submittedName>
        <fullName evidence="3">Sirohydrochlorin cobaltochelatase</fullName>
    </submittedName>
</protein>
<sequence>MKRGILLVAFGAGNARSADTLRRMQALTAERFRLPARWAFTSDTLRERLALARTKSDSVLKALRRMRYERYTHVAVQSLHLIPGQEYSAVLDDVRLAEAEGALRLTVGEPLLRDAADADEAARALLSHLPPARLSGEPVVCMAHGTRRDAKRLYECWGEAVARLDPNVYVACMKGRVTLDSLLPLLKARAGERVWLLPLLSVVGKHTLQDMAGDGPQSWKHRLEQAGFVCSADLRGLADGPFFAELWMRRLDKAVSALDA</sequence>
<evidence type="ECO:0000313" key="3">
    <source>
        <dbReference type="EMBL" id="HJA09412.1"/>
    </source>
</evidence>
<feature type="binding site" evidence="2">
    <location>
        <position position="206"/>
    </location>
    <ligand>
        <name>Co(2+)</name>
        <dbReference type="ChEBI" id="CHEBI:48828"/>
    </ligand>
</feature>
<evidence type="ECO:0000313" key="4">
    <source>
        <dbReference type="Proteomes" id="UP000824225"/>
    </source>
</evidence>
<dbReference type="Gene3D" id="3.40.50.1400">
    <property type="match status" value="2"/>
</dbReference>
<dbReference type="SUPFAM" id="SSF53800">
    <property type="entry name" value="Chelatase"/>
    <property type="match status" value="1"/>
</dbReference>
<evidence type="ECO:0000256" key="2">
    <source>
        <dbReference type="PIRSR" id="PIRSR033579-3"/>
    </source>
</evidence>
<dbReference type="AlphaFoldDB" id="A0A9D2HDW1"/>
<evidence type="ECO:0000256" key="1">
    <source>
        <dbReference type="PIRSR" id="PIRSR033579-1"/>
    </source>
</evidence>
<comment type="caution">
    <text evidence="3">The sequence shown here is derived from an EMBL/GenBank/DDBJ whole genome shotgun (WGS) entry which is preliminary data.</text>
</comment>
<dbReference type="GO" id="GO:0016852">
    <property type="term" value="F:sirohydrochlorin cobaltochelatase activity"/>
    <property type="evidence" value="ECO:0007669"/>
    <property type="project" value="InterPro"/>
</dbReference>
<dbReference type="EMBL" id="DXAN01000030">
    <property type="protein sequence ID" value="HJA09412.1"/>
    <property type="molecule type" value="Genomic_DNA"/>
</dbReference>
<dbReference type="GO" id="GO:0046872">
    <property type="term" value="F:metal ion binding"/>
    <property type="evidence" value="ECO:0007669"/>
    <property type="project" value="UniProtKB-KW"/>
</dbReference>
<organism evidence="3 4">
    <name type="scientific">Candidatus Mailhella merdigallinarum</name>
    <dbReference type="NCBI Taxonomy" id="2838658"/>
    <lineage>
        <taxon>Bacteria</taxon>
        <taxon>Pseudomonadati</taxon>
        <taxon>Thermodesulfobacteriota</taxon>
        <taxon>Desulfovibrionia</taxon>
        <taxon>Desulfovibrionales</taxon>
        <taxon>Desulfovibrionaceae</taxon>
        <taxon>Mailhella</taxon>
    </lineage>
</organism>
<proteinExistence type="predicted"/>
<keyword evidence="2" id="KW-0170">Cobalt</keyword>
<dbReference type="Proteomes" id="UP000824225">
    <property type="component" value="Unassembled WGS sequence"/>
</dbReference>
<dbReference type="GO" id="GO:0019251">
    <property type="term" value="P:anaerobic cobalamin biosynthetic process"/>
    <property type="evidence" value="ECO:0007669"/>
    <property type="project" value="InterPro"/>
</dbReference>
<dbReference type="InterPro" id="IPR010388">
    <property type="entry name" value="Anaerobic_Co-chelatase"/>
</dbReference>
<reference evidence="3" key="1">
    <citation type="journal article" date="2021" name="PeerJ">
        <title>Extensive microbial diversity within the chicken gut microbiome revealed by metagenomics and culture.</title>
        <authorList>
            <person name="Gilroy R."/>
            <person name="Ravi A."/>
            <person name="Getino M."/>
            <person name="Pursley I."/>
            <person name="Horton D.L."/>
            <person name="Alikhan N.F."/>
            <person name="Baker D."/>
            <person name="Gharbi K."/>
            <person name="Hall N."/>
            <person name="Watson M."/>
            <person name="Adriaenssens E.M."/>
            <person name="Foster-Nyarko E."/>
            <person name="Jarju S."/>
            <person name="Secka A."/>
            <person name="Antonio M."/>
            <person name="Oren A."/>
            <person name="Chaudhuri R.R."/>
            <person name="La Ragione R."/>
            <person name="Hildebrand F."/>
            <person name="Pallen M.J."/>
        </authorList>
    </citation>
    <scope>NUCLEOTIDE SEQUENCE</scope>
    <source>
        <strain evidence="3">CHK186-16707</strain>
    </source>
</reference>
<feature type="binding site" evidence="2">
    <location>
        <position position="144"/>
    </location>
    <ligand>
        <name>Co(2+)</name>
        <dbReference type="ChEBI" id="CHEBI:48828"/>
    </ligand>
</feature>
<dbReference type="Pfam" id="PF06180">
    <property type="entry name" value="CbiK"/>
    <property type="match status" value="1"/>
</dbReference>
<gene>
    <name evidence="3" type="ORF">H9962_09540</name>
</gene>
<dbReference type="PIRSF" id="PIRSF033579">
    <property type="entry name" value="Anaer_Co_chel"/>
    <property type="match status" value="1"/>
</dbReference>
<name>A0A9D2HDW1_9BACT</name>
<accession>A0A9D2HDW1</accession>
<reference evidence="3" key="2">
    <citation type="submission" date="2021-04" db="EMBL/GenBank/DDBJ databases">
        <authorList>
            <person name="Gilroy R."/>
        </authorList>
    </citation>
    <scope>NUCLEOTIDE SEQUENCE</scope>
    <source>
        <strain evidence="3">CHK186-16707</strain>
    </source>
</reference>
<feature type="active site" description="Proton acceptor" evidence="1">
    <location>
        <position position="144"/>
    </location>
</feature>
<keyword evidence="2" id="KW-0479">Metal-binding</keyword>